<dbReference type="PROSITE" id="PS51257">
    <property type="entry name" value="PROKAR_LIPOPROTEIN"/>
    <property type="match status" value="1"/>
</dbReference>
<gene>
    <name evidence="1" type="ORF">DESME_15215</name>
</gene>
<dbReference type="STRING" id="871968.DESME_15215"/>
<dbReference type="SUPFAM" id="SSF53850">
    <property type="entry name" value="Periplasmic binding protein-like II"/>
    <property type="match status" value="1"/>
</dbReference>
<dbReference type="EMBL" id="CP007032">
    <property type="protein sequence ID" value="AHF08222.1"/>
    <property type="molecule type" value="Genomic_DNA"/>
</dbReference>
<protein>
    <submittedName>
        <fullName evidence="1">ABC transporter substrate-binding protein</fullName>
    </submittedName>
</protein>
<organism evidence="1 2">
    <name type="scientific">Desulfitobacterium metallireducens DSM 15288</name>
    <dbReference type="NCBI Taxonomy" id="871968"/>
    <lineage>
        <taxon>Bacteria</taxon>
        <taxon>Bacillati</taxon>
        <taxon>Bacillota</taxon>
        <taxon>Clostridia</taxon>
        <taxon>Eubacteriales</taxon>
        <taxon>Desulfitobacteriaceae</taxon>
        <taxon>Desulfitobacterium</taxon>
    </lineage>
</organism>
<dbReference type="RefSeq" id="WP_006716895.1">
    <property type="nucleotide sequence ID" value="NZ_CP007032.1"/>
</dbReference>
<dbReference type="AlphaFoldDB" id="W0EBU7"/>
<sequence>MKNRLSSQIRFGLTIITLIFGLGFMTGCNRAPQQGLPGGSAPAVIEIWYTLQGAEADNLNKQLQLIMDQHPEVLLQAKAIPEEQLAGLTYQAQAGGEGPEIFIASQQTLTKLYAQGALAAVDAQGDAFTGLVSPYRYGDKVYAQPWLTDIPLLYYRTDGVQPPPNLTYWIETKGVMAIPSLNSNLLGLWWNGQGGKLVNGASLTLDDPANLLFLQQLQAWRDAKILRVDPNPQALFTNKEAVYMIAPASQAPALTQANIPWGSIPLSNLLGGQGQGLAGSTLGIANSSIKTTDALKPLIKSVEEALLKPEVEGVFAQAGSHFPASVAYYQTPEGQKGVAPQVAESLNKLWPLTGDALEWKLLPLQDTAWQKAWGGTAPQDALTQAQTEATKIAAAK</sequence>
<dbReference type="eggNOG" id="COG2182">
    <property type="taxonomic scope" value="Bacteria"/>
</dbReference>
<evidence type="ECO:0000313" key="2">
    <source>
        <dbReference type="Proteomes" id="UP000010847"/>
    </source>
</evidence>
<evidence type="ECO:0000313" key="1">
    <source>
        <dbReference type="EMBL" id="AHF08222.1"/>
    </source>
</evidence>
<dbReference type="HOGENOM" id="CLU_701549_0_0_9"/>
<dbReference type="KEGG" id="dmt:DESME_15215"/>
<keyword evidence="2" id="KW-1185">Reference proteome</keyword>
<name>W0EBU7_9FIRM</name>
<reference evidence="1 2" key="1">
    <citation type="submission" date="2013-12" db="EMBL/GenBank/DDBJ databases">
        <authorList>
            <consortium name="DOE Joint Genome Institute"/>
            <person name="Smidt H."/>
            <person name="Huntemann M."/>
            <person name="Han J."/>
            <person name="Chen A."/>
            <person name="Kyrpides N."/>
            <person name="Mavromatis K."/>
            <person name="Markowitz V."/>
            <person name="Palaniappan K."/>
            <person name="Ivanova N."/>
            <person name="Schaumberg A."/>
            <person name="Pati A."/>
            <person name="Liolios K."/>
            <person name="Nordberg H.P."/>
            <person name="Cantor M.N."/>
            <person name="Hua S.X."/>
            <person name="Woyke T."/>
        </authorList>
    </citation>
    <scope>NUCLEOTIDE SEQUENCE [LARGE SCALE GENOMIC DNA]</scope>
    <source>
        <strain evidence="2">DSM 15288</strain>
    </source>
</reference>
<proteinExistence type="predicted"/>
<dbReference type="Proteomes" id="UP000010847">
    <property type="component" value="Chromosome"/>
</dbReference>
<accession>W0EBU7</accession>
<dbReference type="OrthoDB" id="9808332at2"/>
<dbReference type="Gene3D" id="3.40.190.10">
    <property type="entry name" value="Periplasmic binding protein-like II"/>
    <property type="match status" value="1"/>
</dbReference>